<proteinExistence type="predicted"/>
<gene>
    <name evidence="2" type="ORF">MNBD_GAMMA26-2651</name>
</gene>
<dbReference type="InterPro" id="IPR058193">
    <property type="entry name" value="VanY/YodJ_core_dom"/>
</dbReference>
<dbReference type="EMBL" id="UOFX01000067">
    <property type="protein sequence ID" value="VAX10199.1"/>
    <property type="molecule type" value="Genomic_DNA"/>
</dbReference>
<dbReference type="GO" id="GO:0008233">
    <property type="term" value="F:peptidase activity"/>
    <property type="evidence" value="ECO:0007669"/>
    <property type="project" value="InterPro"/>
</dbReference>
<dbReference type="InterPro" id="IPR009045">
    <property type="entry name" value="Zn_M74/Hedgehog-like"/>
</dbReference>
<dbReference type="AlphaFoldDB" id="A0A3B1AVX5"/>
<evidence type="ECO:0000259" key="1">
    <source>
        <dbReference type="Pfam" id="PF02557"/>
    </source>
</evidence>
<protein>
    <recommendedName>
        <fullName evidence="1">D-alanyl-D-alanine carboxypeptidase-like core domain-containing protein</fullName>
    </recommendedName>
</protein>
<dbReference type="InterPro" id="IPR003709">
    <property type="entry name" value="VanY-like_core_dom"/>
</dbReference>
<dbReference type="CDD" id="cd14852">
    <property type="entry name" value="LD-carboxypeptidase"/>
    <property type="match status" value="1"/>
</dbReference>
<sequence length="170" mass="18915">MPRIKEIHFQLGISQHYGQNPHIPEQPEAESLVPVDGDILGRPQSLEPGAAEQWIKMRDTAMSEGIGLLIVSAFRSFGYQASLLEAKLAKGQPIEDILLTNAAPGFSQHHTGKAIDIAVTGCPPLVEEFEATEAFRWLGENAADFQFVMPYGRNNAYGFIYEPWHWYMSG</sequence>
<organism evidence="2">
    <name type="scientific">hydrothermal vent metagenome</name>
    <dbReference type="NCBI Taxonomy" id="652676"/>
    <lineage>
        <taxon>unclassified sequences</taxon>
        <taxon>metagenomes</taxon>
        <taxon>ecological metagenomes</taxon>
    </lineage>
</organism>
<evidence type="ECO:0000313" key="2">
    <source>
        <dbReference type="EMBL" id="VAX10199.1"/>
    </source>
</evidence>
<name>A0A3B1AVX5_9ZZZZ</name>
<dbReference type="GO" id="GO:0006508">
    <property type="term" value="P:proteolysis"/>
    <property type="evidence" value="ECO:0007669"/>
    <property type="project" value="InterPro"/>
</dbReference>
<dbReference type="Pfam" id="PF02557">
    <property type="entry name" value="VanY"/>
    <property type="match status" value="1"/>
</dbReference>
<dbReference type="PANTHER" id="PTHR34385">
    <property type="entry name" value="D-ALANYL-D-ALANINE CARBOXYPEPTIDASE"/>
    <property type="match status" value="1"/>
</dbReference>
<dbReference type="InterPro" id="IPR052179">
    <property type="entry name" value="DD-CPase-like"/>
</dbReference>
<reference evidence="2" key="1">
    <citation type="submission" date="2018-06" db="EMBL/GenBank/DDBJ databases">
        <authorList>
            <person name="Zhirakovskaya E."/>
        </authorList>
    </citation>
    <scope>NUCLEOTIDE SEQUENCE</scope>
</reference>
<accession>A0A3B1AVX5</accession>
<dbReference type="SUPFAM" id="SSF55166">
    <property type="entry name" value="Hedgehog/DD-peptidase"/>
    <property type="match status" value="1"/>
</dbReference>
<dbReference type="Gene3D" id="3.30.1380.10">
    <property type="match status" value="1"/>
</dbReference>
<dbReference type="PANTHER" id="PTHR34385:SF1">
    <property type="entry name" value="PEPTIDOGLYCAN L-ALANYL-D-GLUTAMATE ENDOPEPTIDASE CWLK"/>
    <property type="match status" value="1"/>
</dbReference>
<feature type="domain" description="D-alanyl-D-alanine carboxypeptidase-like core" evidence="1">
    <location>
        <begin position="45"/>
        <end position="167"/>
    </location>
</feature>